<evidence type="ECO:0000313" key="1">
    <source>
        <dbReference type="EMBL" id="CAJ74441.1"/>
    </source>
</evidence>
<evidence type="ECO:0000313" key="2">
    <source>
        <dbReference type="EMBL" id="QII11545.1"/>
    </source>
</evidence>
<evidence type="ECO:0000313" key="3">
    <source>
        <dbReference type="EMBL" id="SOH06344.1"/>
    </source>
</evidence>
<dbReference type="Proteomes" id="UP000221734">
    <property type="component" value="Chromosome Kuenenia_stuttgartiensis_MBR1"/>
</dbReference>
<name>Q1Q352_KUEST</name>
<accession>Q1Q352</accession>
<protein>
    <recommendedName>
        <fullName evidence="6">DUF4177 domain-containing protein</fullName>
    </recommendedName>
</protein>
<reference evidence="1" key="2">
    <citation type="submission" date="2006-01" db="EMBL/GenBank/DDBJ databases">
        <authorList>
            <person name="Genoscope"/>
        </authorList>
    </citation>
    <scope>NUCLEOTIDE SEQUENCE</scope>
</reference>
<dbReference type="RefSeq" id="WP_099326776.1">
    <property type="nucleotide sequence ID" value="NZ_CP049055.1"/>
</dbReference>
<reference evidence="4" key="3">
    <citation type="submission" date="2017-10" db="EMBL/GenBank/DDBJ databases">
        <authorList>
            <person name="Frank J."/>
        </authorList>
    </citation>
    <scope>NUCLEOTIDE SEQUENCE [LARGE SCALE GENOMIC DNA]</scope>
</reference>
<dbReference type="EMBL" id="LT934425">
    <property type="protein sequence ID" value="SOH06344.1"/>
    <property type="molecule type" value="Genomic_DNA"/>
</dbReference>
<sequence>MNMHNYLLPLLLTLAFVFFLSMPGSKASNCFAGDAYAGDKYEYKVARITTVGIPEELLNASGDEGWELVLIHQEQRFKYLIFKRKVVDDYEKNKQVAVPSGK</sequence>
<evidence type="ECO:0000313" key="4">
    <source>
        <dbReference type="Proteomes" id="UP000221734"/>
    </source>
</evidence>
<dbReference type="Proteomes" id="UP000501926">
    <property type="component" value="Chromosome"/>
</dbReference>
<gene>
    <name evidence="2" type="ORF">KsCSTR_21660</name>
    <name evidence="3" type="ORF">KSMBR1_3871</name>
    <name evidence="1" type="ORF">kuste3678</name>
</gene>
<organism evidence="1">
    <name type="scientific">Kuenenia stuttgartiensis</name>
    <dbReference type="NCBI Taxonomy" id="174633"/>
    <lineage>
        <taxon>Bacteria</taxon>
        <taxon>Pseudomonadati</taxon>
        <taxon>Planctomycetota</taxon>
        <taxon>Candidatus Brocadiia</taxon>
        <taxon>Candidatus Brocadiales</taxon>
        <taxon>Candidatus Brocadiaceae</taxon>
        <taxon>Candidatus Kuenenia</taxon>
    </lineage>
</organism>
<reference evidence="3" key="4">
    <citation type="submission" date="2017-10" db="EMBL/GenBank/DDBJ databases">
        <authorList>
            <person name="Banno H."/>
            <person name="Chua N.-H."/>
        </authorList>
    </citation>
    <scope>NUCLEOTIDE SEQUENCE [LARGE SCALE GENOMIC DNA]</scope>
    <source>
        <strain evidence="3">Kuenenia_mbr1_ru-nijmegen</strain>
    </source>
</reference>
<evidence type="ECO:0000313" key="5">
    <source>
        <dbReference type="Proteomes" id="UP000501926"/>
    </source>
</evidence>
<reference evidence="1" key="1">
    <citation type="journal article" date="2006" name="Nature">
        <title>Deciphering the evolution and metabolism of an anammox bacterium from a community genome.</title>
        <authorList>
            <person name="Strous M."/>
            <person name="Pelletier E."/>
            <person name="Mangenot S."/>
            <person name="Rattei T."/>
            <person name="Lehner A."/>
            <person name="Taylor M.W."/>
            <person name="Horn M."/>
            <person name="Daims H."/>
            <person name="Bartol-Mavel D."/>
            <person name="Wincker P."/>
            <person name="Barbe V."/>
            <person name="Fonknechten N."/>
            <person name="Vallenet D."/>
            <person name="Segurens B."/>
            <person name="Schenowitz-Truong C."/>
            <person name="Medigue C."/>
            <person name="Collingro A."/>
            <person name="Snel B."/>
            <person name="Dutilh B.E."/>
            <person name="OpDenCamp H.J.M."/>
            <person name="vanDerDrift C."/>
            <person name="Cirpus I."/>
            <person name="vanDePas-Schoonen K.T."/>
            <person name="Harhangi H.R."/>
            <person name="vanNiftrik L."/>
            <person name="Schmid M."/>
            <person name="Keltjens J."/>
            <person name="vanDeVossenberg J."/>
            <person name="Kartal B."/>
            <person name="Meier H."/>
            <person name="Frishman D."/>
            <person name="Huynen M.A."/>
            <person name="Mewes H."/>
            <person name="Weissenbach J."/>
            <person name="Jetten M.S.M."/>
            <person name="Wagner M."/>
            <person name="LePaslier D."/>
        </authorList>
    </citation>
    <scope>NUCLEOTIDE SEQUENCE</scope>
</reference>
<proteinExistence type="predicted"/>
<reference evidence="2 5" key="5">
    <citation type="submission" date="2020-02" db="EMBL/GenBank/DDBJ databases">
        <title>Newly sequenced genome of strain CSTR1 showed variability in Candidatus Kuenenia stuttgartiensis genomes.</title>
        <authorList>
            <person name="Ding C."/>
            <person name="Adrian L."/>
        </authorList>
    </citation>
    <scope>NUCLEOTIDE SEQUENCE [LARGE SCALE GENOMIC DNA]</scope>
    <source>
        <strain evidence="2 5">CSTR1</strain>
    </source>
</reference>
<dbReference type="EMBL" id="CP049055">
    <property type="protein sequence ID" value="QII11545.1"/>
    <property type="molecule type" value="Genomic_DNA"/>
</dbReference>
<dbReference type="EMBL" id="CT573071">
    <property type="protein sequence ID" value="CAJ74441.1"/>
    <property type="molecule type" value="Genomic_DNA"/>
</dbReference>
<keyword evidence="4" id="KW-1185">Reference proteome</keyword>
<dbReference type="AlphaFoldDB" id="Q1Q352"/>
<dbReference type="KEGG" id="kst:KSMBR1_3871"/>
<evidence type="ECO:0008006" key="6">
    <source>
        <dbReference type="Google" id="ProtNLM"/>
    </source>
</evidence>